<feature type="transmembrane region" description="Helical" evidence="1">
    <location>
        <begin position="51"/>
        <end position="71"/>
    </location>
</feature>
<sequence>MRTTPPAERFGAGTARGYRATYRPEVWGALIGAGGASAFMLVNGAALGSPWVWIVAAGWVCAIVVFAWAVLVRPRRFEQLEPPSKQASTIYLVSVVAMIVLIVGGARLLASFDRSELTVAWVVCVVGAHFVPFARAFGRAMFRVMGWGMLVIGIVGLAVGFAASAVAAVAGVAAGLWMFAVMVADAVGGPLVNGRRPDSTVPRAPH</sequence>
<gene>
    <name evidence="2" type="ORF">L618_001100001730</name>
</gene>
<name>A0A562EPR6_RHORH</name>
<keyword evidence="1" id="KW-0812">Transmembrane</keyword>
<accession>A0A562EPR6</accession>
<evidence type="ECO:0000256" key="1">
    <source>
        <dbReference type="SAM" id="Phobius"/>
    </source>
</evidence>
<evidence type="ECO:0000313" key="2">
    <source>
        <dbReference type="EMBL" id="TWH23839.1"/>
    </source>
</evidence>
<feature type="transmembrane region" description="Helical" evidence="1">
    <location>
        <begin position="26"/>
        <end position="45"/>
    </location>
</feature>
<feature type="transmembrane region" description="Helical" evidence="1">
    <location>
        <begin position="118"/>
        <end position="137"/>
    </location>
</feature>
<dbReference type="AlphaFoldDB" id="A0A562EPR6"/>
<organism evidence="2 3">
    <name type="scientific">Rhodococcus rhodochrous J45</name>
    <dbReference type="NCBI Taxonomy" id="935266"/>
    <lineage>
        <taxon>Bacteria</taxon>
        <taxon>Bacillati</taxon>
        <taxon>Actinomycetota</taxon>
        <taxon>Actinomycetes</taxon>
        <taxon>Mycobacteriales</taxon>
        <taxon>Nocardiaceae</taxon>
        <taxon>Rhodococcus</taxon>
    </lineage>
</organism>
<feature type="transmembrane region" description="Helical" evidence="1">
    <location>
        <begin position="91"/>
        <end position="112"/>
    </location>
</feature>
<evidence type="ECO:0000313" key="3">
    <source>
        <dbReference type="Proteomes" id="UP000317573"/>
    </source>
</evidence>
<proteinExistence type="predicted"/>
<feature type="transmembrane region" description="Helical" evidence="1">
    <location>
        <begin position="176"/>
        <end position="193"/>
    </location>
</feature>
<dbReference type="EMBL" id="VLJT01000008">
    <property type="protein sequence ID" value="TWH23839.1"/>
    <property type="molecule type" value="Genomic_DNA"/>
</dbReference>
<protein>
    <submittedName>
        <fullName evidence="2">Uncharacterized protein</fullName>
    </submittedName>
</protein>
<reference evidence="2 3" key="1">
    <citation type="submission" date="2019-07" db="EMBL/GenBank/DDBJ databases">
        <title>Genome sequencing of lignin-degrading bacterial isolates.</title>
        <authorList>
            <person name="Gladden J."/>
        </authorList>
    </citation>
    <scope>NUCLEOTIDE SEQUENCE [LARGE SCALE GENOMIC DNA]</scope>
    <source>
        <strain evidence="2 3">J45</strain>
    </source>
</reference>
<keyword evidence="1" id="KW-1133">Transmembrane helix</keyword>
<comment type="caution">
    <text evidence="2">The sequence shown here is derived from an EMBL/GenBank/DDBJ whole genome shotgun (WGS) entry which is preliminary data.</text>
</comment>
<feature type="transmembrane region" description="Helical" evidence="1">
    <location>
        <begin position="149"/>
        <end position="170"/>
    </location>
</feature>
<dbReference type="Proteomes" id="UP000317573">
    <property type="component" value="Unassembled WGS sequence"/>
</dbReference>
<keyword evidence="1" id="KW-0472">Membrane</keyword>